<keyword evidence="4" id="KW-1185">Reference proteome</keyword>
<feature type="signal peptide" evidence="2">
    <location>
        <begin position="1"/>
        <end position="17"/>
    </location>
</feature>
<dbReference type="RefSeq" id="XP_023624156.1">
    <property type="nucleotide sequence ID" value="XM_023768388.1"/>
</dbReference>
<evidence type="ECO:0000256" key="1">
    <source>
        <dbReference type="SAM" id="MobiDB-lite"/>
    </source>
</evidence>
<dbReference type="EMBL" id="FJUY01000003">
    <property type="protein sequence ID" value="CZT17263.1"/>
    <property type="molecule type" value="Genomic_DNA"/>
</dbReference>
<keyword evidence="2" id="KW-0732">Signal</keyword>
<gene>
    <name evidence="3" type="ORF">RCC_03096</name>
</gene>
<feature type="region of interest" description="Disordered" evidence="1">
    <location>
        <begin position="107"/>
        <end position="162"/>
    </location>
</feature>
<organism evidence="3 4">
    <name type="scientific">Ramularia collo-cygni</name>
    <dbReference type="NCBI Taxonomy" id="112498"/>
    <lineage>
        <taxon>Eukaryota</taxon>
        <taxon>Fungi</taxon>
        <taxon>Dikarya</taxon>
        <taxon>Ascomycota</taxon>
        <taxon>Pezizomycotina</taxon>
        <taxon>Dothideomycetes</taxon>
        <taxon>Dothideomycetidae</taxon>
        <taxon>Mycosphaerellales</taxon>
        <taxon>Mycosphaerellaceae</taxon>
        <taxon>Ramularia</taxon>
    </lineage>
</organism>
<protein>
    <submittedName>
        <fullName evidence="3">Uncharacterized protein</fullName>
    </submittedName>
</protein>
<evidence type="ECO:0000313" key="4">
    <source>
        <dbReference type="Proteomes" id="UP000225277"/>
    </source>
</evidence>
<name>A0A2D3VA10_9PEZI</name>
<dbReference type="GeneID" id="35598304"/>
<sequence length="184" mass="18048">MHASLFLVFPLLSFAFGQSGGCESGAVTADRCCDGDVITSDGKGIDTSDISNLVCCTGGSGSSFNFGGSSCAAGQTPVPFSQLPMAGNAGSSQGTTVIVSNDMTSMESATPTDTMMTSSAMSSSPAETTTSDTMTSSAMAGTESSPQSSPQSTTDSSTGAAAMMTSGPVAGALMMAGGLMMVAL</sequence>
<dbReference type="Proteomes" id="UP000225277">
    <property type="component" value="Unassembled WGS sequence"/>
</dbReference>
<feature type="chain" id="PRO_5013891459" evidence="2">
    <location>
        <begin position="18"/>
        <end position="184"/>
    </location>
</feature>
<dbReference type="AlphaFoldDB" id="A0A2D3VA10"/>
<evidence type="ECO:0000256" key="2">
    <source>
        <dbReference type="SAM" id="SignalP"/>
    </source>
</evidence>
<feature type="compositionally biased region" description="Low complexity" evidence="1">
    <location>
        <begin position="108"/>
        <end position="158"/>
    </location>
</feature>
<reference evidence="3 4" key="1">
    <citation type="submission" date="2016-03" db="EMBL/GenBank/DDBJ databases">
        <authorList>
            <person name="Ploux O."/>
        </authorList>
    </citation>
    <scope>NUCLEOTIDE SEQUENCE [LARGE SCALE GENOMIC DNA]</scope>
    <source>
        <strain evidence="3 4">URUG2</strain>
    </source>
</reference>
<proteinExistence type="predicted"/>
<evidence type="ECO:0000313" key="3">
    <source>
        <dbReference type="EMBL" id="CZT17263.1"/>
    </source>
</evidence>
<accession>A0A2D3VA10</accession>